<dbReference type="AlphaFoldDB" id="K0RTV1"/>
<protein>
    <submittedName>
        <fullName evidence="1">Uncharacterized protein</fullName>
    </submittedName>
</protein>
<dbReference type="OrthoDB" id="3647at2759"/>
<evidence type="ECO:0000313" key="1">
    <source>
        <dbReference type="EMBL" id="EJK55804.1"/>
    </source>
</evidence>
<dbReference type="SUPFAM" id="SSF53448">
    <property type="entry name" value="Nucleotide-diphospho-sugar transferases"/>
    <property type="match status" value="1"/>
</dbReference>
<dbReference type="InterPro" id="IPR051706">
    <property type="entry name" value="Glycosyltransferase_domain"/>
</dbReference>
<dbReference type="Proteomes" id="UP000266841">
    <property type="component" value="Unassembled WGS sequence"/>
</dbReference>
<dbReference type="GO" id="GO:0016020">
    <property type="term" value="C:membrane"/>
    <property type="evidence" value="ECO:0007669"/>
    <property type="project" value="GOC"/>
</dbReference>
<reference evidence="1 2" key="1">
    <citation type="journal article" date="2012" name="Genome Biol.">
        <title>Genome and low-iron response of an oceanic diatom adapted to chronic iron limitation.</title>
        <authorList>
            <person name="Lommer M."/>
            <person name="Specht M."/>
            <person name="Roy A.S."/>
            <person name="Kraemer L."/>
            <person name="Andreson R."/>
            <person name="Gutowska M.A."/>
            <person name="Wolf J."/>
            <person name="Bergner S.V."/>
            <person name="Schilhabel M.B."/>
            <person name="Klostermeier U.C."/>
            <person name="Beiko R.G."/>
            <person name="Rosenstiel P."/>
            <person name="Hippler M."/>
            <person name="Laroche J."/>
        </authorList>
    </citation>
    <scope>NUCLEOTIDE SEQUENCE [LARGE SCALE GENOMIC DNA]</scope>
    <source>
        <strain evidence="1 2">CCMP1005</strain>
    </source>
</reference>
<accession>K0RTV1</accession>
<dbReference type="Gene3D" id="3.90.550.20">
    <property type="match status" value="1"/>
</dbReference>
<evidence type="ECO:0000313" key="2">
    <source>
        <dbReference type="Proteomes" id="UP000266841"/>
    </source>
</evidence>
<gene>
    <name evidence="1" type="ORF">THAOC_24421</name>
</gene>
<organism evidence="1 2">
    <name type="scientific">Thalassiosira oceanica</name>
    <name type="common">Marine diatom</name>
    <dbReference type="NCBI Taxonomy" id="159749"/>
    <lineage>
        <taxon>Eukaryota</taxon>
        <taxon>Sar</taxon>
        <taxon>Stramenopiles</taxon>
        <taxon>Ochrophyta</taxon>
        <taxon>Bacillariophyta</taxon>
        <taxon>Coscinodiscophyceae</taxon>
        <taxon>Thalassiosirophycidae</taxon>
        <taxon>Thalassiosirales</taxon>
        <taxon>Thalassiosiraceae</taxon>
        <taxon>Thalassiosira</taxon>
    </lineage>
</organism>
<dbReference type="PANTHER" id="PTHR32385">
    <property type="entry name" value="MANNOSYL PHOSPHORYLINOSITOL CERAMIDE SYNTHASE"/>
    <property type="match status" value="1"/>
</dbReference>
<comment type="caution">
    <text evidence="1">The sequence shown here is derived from an EMBL/GenBank/DDBJ whole genome shotgun (WGS) entry which is preliminary data.</text>
</comment>
<proteinExistence type="predicted"/>
<dbReference type="GO" id="GO:0000030">
    <property type="term" value="F:mannosyltransferase activity"/>
    <property type="evidence" value="ECO:0007669"/>
    <property type="project" value="TreeGrafter"/>
</dbReference>
<keyword evidence="2" id="KW-1185">Reference proteome</keyword>
<feature type="non-terminal residue" evidence="1">
    <location>
        <position position="206"/>
    </location>
</feature>
<dbReference type="InterPro" id="IPR029044">
    <property type="entry name" value="Nucleotide-diphossugar_trans"/>
</dbReference>
<dbReference type="GO" id="GO:0051999">
    <property type="term" value="P:mannosyl-inositol phosphorylceramide biosynthetic process"/>
    <property type="evidence" value="ECO:0007669"/>
    <property type="project" value="TreeGrafter"/>
</dbReference>
<sequence length="206" mass="23605">MQSSRRACSRDSGKILKSEIYQTDTTTIGRRLVTIPKILVQSYPDVAMVPPKVYENVQTYSPGWDHLIFDDRNTTTFLDEHFNSGVAIRFHNLTKEAHKTDLFRYGGVWLDMDVKLRAPLKDALERENNTIYTAKSGVFDDIVQAVLAVPPKVPFMKQLVEEIVERDLNGRGLPLTVWFKKGLLWKTGQARLQVGKVMESNKRDEH</sequence>
<dbReference type="PANTHER" id="PTHR32385:SF15">
    <property type="entry name" value="INOSITOL PHOSPHOCERAMIDE MANNOSYLTRANSFERASE 1"/>
    <property type="match status" value="1"/>
</dbReference>
<dbReference type="EMBL" id="AGNL01033182">
    <property type="protein sequence ID" value="EJK55804.1"/>
    <property type="molecule type" value="Genomic_DNA"/>
</dbReference>
<name>K0RTV1_THAOC</name>